<organism evidence="2 3">
    <name type="scientific">Populus alba x Populus x berolinensis</name>
    <dbReference type="NCBI Taxonomy" id="444605"/>
    <lineage>
        <taxon>Eukaryota</taxon>
        <taxon>Viridiplantae</taxon>
        <taxon>Streptophyta</taxon>
        <taxon>Embryophyta</taxon>
        <taxon>Tracheophyta</taxon>
        <taxon>Spermatophyta</taxon>
        <taxon>Magnoliopsida</taxon>
        <taxon>eudicotyledons</taxon>
        <taxon>Gunneridae</taxon>
        <taxon>Pentapetalae</taxon>
        <taxon>rosids</taxon>
        <taxon>fabids</taxon>
        <taxon>Malpighiales</taxon>
        <taxon>Salicaceae</taxon>
        <taxon>Saliceae</taxon>
        <taxon>Populus</taxon>
    </lineage>
</organism>
<reference evidence="2 3" key="1">
    <citation type="journal article" date="2023" name="Mol. Ecol. Resour.">
        <title>Chromosome-level genome assembly of a triploid poplar Populus alba 'Berolinensis'.</title>
        <authorList>
            <person name="Chen S."/>
            <person name="Yu Y."/>
            <person name="Wang X."/>
            <person name="Wang S."/>
            <person name="Zhang T."/>
            <person name="Zhou Y."/>
            <person name="He R."/>
            <person name="Meng N."/>
            <person name="Wang Y."/>
            <person name="Liu W."/>
            <person name="Liu Z."/>
            <person name="Liu J."/>
            <person name="Guo Q."/>
            <person name="Huang H."/>
            <person name="Sederoff R.R."/>
            <person name="Wang G."/>
            <person name="Qu G."/>
            <person name="Chen S."/>
        </authorList>
    </citation>
    <scope>NUCLEOTIDE SEQUENCE [LARGE SCALE GENOMIC DNA]</scope>
    <source>
        <strain evidence="2">SC-2020</strain>
    </source>
</reference>
<dbReference type="EMBL" id="JAQIZT010000001">
    <property type="protein sequence ID" value="KAJ7014778.1"/>
    <property type="molecule type" value="Genomic_DNA"/>
</dbReference>
<keyword evidence="1" id="KW-0732">Signal</keyword>
<evidence type="ECO:0000256" key="1">
    <source>
        <dbReference type="SAM" id="SignalP"/>
    </source>
</evidence>
<evidence type="ECO:0000313" key="3">
    <source>
        <dbReference type="Proteomes" id="UP001164929"/>
    </source>
</evidence>
<feature type="chain" id="PRO_5042088487" evidence="1">
    <location>
        <begin position="26"/>
        <end position="131"/>
    </location>
</feature>
<sequence>MKILSSSSIFIILLIFVSGFIQAKARVPLFYCGNYRYILCPFECPSNYSHNTKEKVCYADCNSPHCKAQCKQKDLKVERESSKNSAIITLEDGANILVLVVPVTVWHSRLHKGHFCRIWHCFQEVKCCNDL</sequence>
<accession>A0AAD6RTP7</accession>
<proteinExistence type="predicted"/>
<evidence type="ECO:0000313" key="2">
    <source>
        <dbReference type="EMBL" id="KAJ7014778.1"/>
    </source>
</evidence>
<dbReference type="AlphaFoldDB" id="A0AAD6RTP7"/>
<protein>
    <submittedName>
        <fullName evidence="2">Uncharacterized protein</fullName>
    </submittedName>
</protein>
<dbReference type="Proteomes" id="UP001164929">
    <property type="component" value="Chromosome 1"/>
</dbReference>
<comment type="caution">
    <text evidence="2">The sequence shown here is derived from an EMBL/GenBank/DDBJ whole genome shotgun (WGS) entry which is preliminary data.</text>
</comment>
<feature type="signal peptide" evidence="1">
    <location>
        <begin position="1"/>
        <end position="25"/>
    </location>
</feature>
<name>A0AAD6RTP7_9ROSI</name>
<keyword evidence="3" id="KW-1185">Reference proteome</keyword>
<gene>
    <name evidence="2" type="ORF">NC653_004167</name>
</gene>